<dbReference type="PANTHER" id="PTHR10057:SF0">
    <property type="entry name" value="TRANSLOCATOR PROTEIN"/>
    <property type="match status" value="1"/>
</dbReference>
<dbReference type="InterPro" id="IPR004307">
    <property type="entry name" value="TspO_MBR"/>
</dbReference>
<evidence type="ECO:0000313" key="8">
    <source>
        <dbReference type="Proteomes" id="UP001235760"/>
    </source>
</evidence>
<evidence type="ECO:0000256" key="3">
    <source>
        <dbReference type="ARBA" id="ARBA00022692"/>
    </source>
</evidence>
<dbReference type="PIRSF" id="PIRSF005859">
    <property type="entry name" value="PBR"/>
    <property type="match status" value="1"/>
</dbReference>
<dbReference type="Pfam" id="PF03073">
    <property type="entry name" value="TspO_MBR"/>
    <property type="match status" value="1"/>
</dbReference>
<dbReference type="Gene3D" id="1.20.1260.100">
    <property type="entry name" value="TspO/MBR protein"/>
    <property type="match status" value="1"/>
</dbReference>
<organism evidence="7 8">
    <name type="scientific">Leptothrix discophora</name>
    <dbReference type="NCBI Taxonomy" id="89"/>
    <lineage>
        <taxon>Bacteria</taxon>
        <taxon>Pseudomonadati</taxon>
        <taxon>Pseudomonadota</taxon>
        <taxon>Betaproteobacteria</taxon>
        <taxon>Burkholderiales</taxon>
        <taxon>Sphaerotilaceae</taxon>
        <taxon>Leptothrix</taxon>
    </lineage>
</organism>
<feature type="transmembrane region" description="Helical" evidence="6">
    <location>
        <begin position="86"/>
        <end position="106"/>
    </location>
</feature>
<comment type="similarity">
    <text evidence="2">Belongs to the TspO/BZRP family.</text>
</comment>
<keyword evidence="5 6" id="KW-0472">Membrane</keyword>
<dbReference type="EMBL" id="JAUZEE010000006">
    <property type="protein sequence ID" value="MDP4301383.1"/>
    <property type="molecule type" value="Genomic_DNA"/>
</dbReference>
<feature type="transmembrane region" description="Helical" evidence="6">
    <location>
        <begin position="54"/>
        <end position="74"/>
    </location>
</feature>
<feature type="transmembrane region" description="Helical" evidence="6">
    <location>
        <begin position="138"/>
        <end position="160"/>
    </location>
</feature>
<dbReference type="RefSeq" id="WP_305749940.1">
    <property type="nucleotide sequence ID" value="NZ_JAUZEE010000006.1"/>
</dbReference>
<gene>
    <name evidence="7" type="ORF">Q8X39_12105</name>
</gene>
<sequence>MRRWWQDWLPTDRRATALAALGAVVLAGLGGLATDLGPWYAGLRQPAWKPPDLWFGPVWTLIFTLAAWSAVLGWQAAAPGAPRRRWLLAIGLNALLNLGWSLLFFTLRRPDWALAEVVLLVLSVGMLIRIAPTWRAAVLLWPYLAWVTYASTINAGVVHLNPA</sequence>
<comment type="caution">
    <text evidence="7">The sequence shown here is derived from an EMBL/GenBank/DDBJ whole genome shotgun (WGS) entry which is preliminary data.</text>
</comment>
<dbReference type="PANTHER" id="PTHR10057">
    <property type="entry name" value="PERIPHERAL-TYPE BENZODIAZEPINE RECEPTOR"/>
    <property type="match status" value="1"/>
</dbReference>
<evidence type="ECO:0000256" key="2">
    <source>
        <dbReference type="ARBA" id="ARBA00007524"/>
    </source>
</evidence>
<dbReference type="InterPro" id="IPR038330">
    <property type="entry name" value="TspO/MBR-related_sf"/>
</dbReference>
<protein>
    <submittedName>
        <fullName evidence="7">TspO/MBR family protein</fullName>
    </submittedName>
</protein>
<dbReference type="CDD" id="cd15904">
    <property type="entry name" value="TSPO_MBR"/>
    <property type="match status" value="1"/>
</dbReference>
<name>A0ABT9G5A1_LEPDI</name>
<evidence type="ECO:0000256" key="1">
    <source>
        <dbReference type="ARBA" id="ARBA00004141"/>
    </source>
</evidence>
<keyword evidence="3 6" id="KW-0812">Transmembrane</keyword>
<evidence type="ECO:0000256" key="5">
    <source>
        <dbReference type="ARBA" id="ARBA00023136"/>
    </source>
</evidence>
<accession>A0ABT9G5A1</accession>
<feature type="transmembrane region" description="Helical" evidence="6">
    <location>
        <begin position="112"/>
        <end position="131"/>
    </location>
</feature>
<evidence type="ECO:0000313" key="7">
    <source>
        <dbReference type="EMBL" id="MDP4301383.1"/>
    </source>
</evidence>
<keyword evidence="8" id="KW-1185">Reference proteome</keyword>
<evidence type="ECO:0000256" key="4">
    <source>
        <dbReference type="ARBA" id="ARBA00022989"/>
    </source>
</evidence>
<reference evidence="7 8" key="1">
    <citation type="submission" date="2023-08" db="EMBL/GenBank/DDBJ databases">
        <authorList>
            <person name="Roldan D.M."/>
            <person name="Menes R.J."/>
        </authorList>
    </citation>
    <scope>NUCLEOTIDE SEQUENCE [LARGE SCALE GENOMIC DNA]</scope>
    <source>
        <strain evidence="7 8">CCM 2812</strain>
    </source>
</reference>
<evidence type="ECO:0000256" key="6">
    <source>
        <dbReference type="SAM" id="Phobius"/>
    </source>
</evidence>
<proteinExistence type="inferred from homology"/>
<keyword evidence="4 6" id="KW-1133">Transmembrane helix</keyword>
<dbReference type="Proteomes" id="UP001235760">
    <property type="component" value="Unassembled WGS sequence"/>
</dbReference>
<comment type="subcellular location">
    <subcellularLocation>
        <location evidence="1">Membrane</location>
        <topology evidence="1">Multi-pass membrane protein</topology>
    </subcellularLocation>
</comment>